<feature type="binding site" evidence="2">
    <location>
        <position position="83"/>
    </location>
    <ligand>
        <name>Zn(2+)</name>
        <dbReference type="ChEBI" id="CHEBI:29105"/>
        <label>1</label>
        <note>catalytic</note>
    </ligand>
</feature>
<feature type="binding site" evidence="2">
    <location>
        <position position="104"/>
    </location>
    <ligand>
        <name>Zn(2+)</name>
        <dbReference type="ChEBI" id="CHEBI:29105"/>
        <label>2</label>
    </ligand>
</feature>
<proteinExistence type="predicted"/>
<feature type="active site" description="Proton donor" evidence="1">
    <location>
        <position position="82"/>
    </location>
</feature>
<feature type="binding site" evidence="2">
    <location>
        <position position="134"/>
    </location>
    <ligand>
        <name>Zn(2+)</name>
        <dbReference type="ChEBI" id="CHEBI:29105"/>
        <label>2</label>
    </ligand>
</feature>
<feature type="binding site" evidence="2">
    <location>
        <position position="178"/>
    </location>
    <ligand>
        <name>Zn(2+)</name>
        <dbReference type="ChEBI" id="CHEBI:29105"/>
        <label>1</label>
        <note>catalytic</note>
    </ligand>
</feature>
<evidence type="ECO:0000256" key="1">
    <source>
        <dbReference type="PIRSR" id="PIRSR001359-1"/>
    </source>
</evidence>
<gene>
    <name evidence="3" type="ORF">GX355_10695</name>
</gene>
<dbReference type="NCBIfam" id="TIGR00167">
    <property type="entry name" value="cbbA"/>
    <property type="match status" value="1"/>
</dbReference>
<dbReference type="EMBL" id="JAAYSM010000384">
    <property type="protein sequence ID" value="NLJ19311.1"/>
    <property type="molecule type" value="Genomic_DNA"/>
</dbReference>
<accession>A0A7X8C5I3</accession>
<dbReference type="RefSeq" id="WP_047242238.1">
    <property type="nucleotide sequence ID" value="NZ_JAAYSM010000384.1"/>
</dbReference>
<evidence type="ECO:0000256" key="2">
    <source>
        <dbReference type="PIRSR" id="PIRSR001359-3"/>
    </source>
</evidence>
<dbReference type="Proteomes" id="UP000541058">
    <property type="component" value="Unassembled WGS sequence"/>
</dbReference>
<dbReference type="SUPFAM" id="SSF51569">
    <property type="entry name" value="Aldolase"/>
    <property type="match status" value="1"/>
</dbReference>
<dbReference type="PANTHER" id="PTHR30304">
    <property type="entry name" value="D-TAGATOSE-1,6-BISPHOSPHATE ALDOLASE"/>
    <property type="match status" value="1"/>
</dbReference>
<evidence type="ECO:0000313" key="3">
    <source>
        <dbReference type="EMBL" id="NLJ19311.1"/>
    </source>
</evidence>
<dbReference type="CDD" id="cd00947">
    <property type="entry name" value="TBP_aldolase_IIB"/>
    <property type="match status" value="1"/>
</dbReference>
<evidence type="ECO:0000313" key="4">
    <source>
        <dbReference type="Proteomes" id="UP000541058"/>
    </source>
</evidence>
<dbReference type="Pfam" id="PF01116">
    <property type="entry name" value="F_bP_aldolase"/>
    <property type="match status" value="1"/>
</dbReference>
<feature type="binding site" evidence="2">
    <location>
        <position position="208"/>
    </location>
    <ligand>
        <name>Zn(2+)</name>
        <dbReference type="ChEBI" id="CHEBI:29105"/>
        <label>1</label>
        <note>catalytic</note>
    </ligand>
</feature>
<dbReference type="InterPro" id="IPR013785">
    <property type="entry name" value="Aldolase_TIM"/>
</dbReference>
<dbReference type="AlphaFoldDB" id="A0A7X8C5I3"/>
<dbReference type="PIRSF" id="PIRSF001359">
    <property type="entry name" value="F_bP_aldolase_II"/>
    <property type="match status" value="1"/>
</dbReference>
<organism evidence="3 4">
    <name type="scientific">Globicatella sulfidifaciens</name>
    <dbReference type="NCBI Taxonomy" id="136093"/>
    <lineage>
        <taxon>Bacteria</taxon>
        <taxon>Bacillati</taxon>
        <taxon>Bacillota</taxon>
        <taxon>Bacilli</taxon>
        <taxon>Lactobacillales</taxon>
        <taxon>Aerococcaceae</taxon>
        <taxon>Globicatella</taxon>
    </lineage>
</organism>
<dbReference type="GO" id="GO:0005975">
    <property type="term" value="P:carbohydrate metabolic process"/>
    <property type="evidence" value="ECO:0007669"/>
    <property type="project" value="InterPro"/>
</dbReference>
<name>A0A7X8C5I3_9LACT</name>
<dbReference type="GO" id="GO:0016832">
    <property type="term" value="F:aldehyde-lyase activity"/>
    <property type="evidence" value="ECO:0007669"/>
    <property type="project" value="InterPro"/>
</dbReference>
<dbReference type="PANTHER" id="PTHR30304:SF0">
    <property type="entry name" value="D-TAGATOSE-1,6-BISPHOSPHATE ALDOLASE SUBUNIT GATY-RELATED"/>
    <property type="match status" value="1"/>
</dbReference>
<dbReference type="InterPro" id="IPR000771">
    <property type="entry name" value="FBA_II"/>
</dbReference>
<dbReference type="Gene3D" id="3.20.20.70">
    <property type="entry name" value="Aldolase class I"/>
    <property type="match status" value="1"/>
</dbReference>
<comment type="caution">
    <text evidence="3">The sequence shown here is derived from an EMBL/GenBank/DDBJ whole genome shotgun (WGS) entry which is preliminary data.</text>
</comment>
<sequence>MFVSMKTLLEKANKENYAVLAVNCINVDMAKAVIDAASELKAPIIVNLLQEHLENHLAAKYIFEGIKKLAEDSSTAVAISLDHGQNKVFVKKCIQLGFSGVMMDASMYSLQENIETTNEILKFAESFGTGVEAEVGCMGAVSGDHYTDQQMFTKPEEAIEFINKTQVDCLAISYGSSHGDYPEGYIPQFKLDIVKTIKEATGAALVLHGGSGAGEQVIKESVKLGINKINVGSDFMKAQRNYIKNVLQDNPNADYPKVLTESLEEGKKVIMSYIELTNSVNKI</sequence>
<comment type="cofactor">
    <cofactor evidence="2">
        <name>Zn(2+)</name>
        <dbReference type="ChEBI" id="CHEBI:29105"/>
    </cofactor>
    <text evidence="2">Binds 2 Zn(2+) ions per subunit. One is catalytic and the other provides a structural contribution.</text>
</comment>
<dbReference type="InterPro" id="IPR050246">
    <property type="entry name" value="Class_II_FBP_aldolase"/>
</dbReference>
<keyword evidence="2" id="KW-0479">Metal-binding</keyword>
<keyword evidence="2" id="KW-0862">Zinc</keyword>
<reference evidence="3 4" key="1">
    <citation type="journal article" date="2020" name="Biotechnol. Biofuels">
        <title>New insights from the biogas microbiome by comprehensive genome-resolved metagenomics of nearly 1600 species originating from multiple anaerobic digesters.</title>
        <authorList>
            <person name="Campanaro S."/>
            <person name="Treu L."/>
            <person name="Rodriguez-R L.M."/>
            <person name="Kovalovszki A."/>
            <person name="Ziels R.M."/>
            <person name="Maus I."/>
            <person name="Zhu X."/>
            <person name="Kougias P.G."/>
            <person name="Basile A."/>
            <person name="Luo G."/>
            <person name="Schluter A."/>
            <person name="Konstantinidis K.T."/>
            <person name="Angelidaki I."/>
        </authorList>
    </citation>
    <scope>NUCLEOTIDE SEQUENCE [LARGE SCALE GENOMIC DNA]</scope>
    <source>
        <strain evidence="3">AS23ysBPME_34</strain>
    </source>
</reference>
<protein>
    <submittedName>
        <fullName evidence="3">Class II fructose-bisphosphate aldolase</fullName>
    </submittedName>
</protein>
<dbReference type="GO" id="GO:0008270">
    <property type="term" value="F:zinc ion binding"/>
    <property type="evidence" value="ECO:0007669"/>
    <property type="project" value="InterPro"/>
</dbReference>